<organism evidence="1 2">
    <name type="scientific">Melissococcus plutonius</name>
    <dbReference type="NCBI Taxonomy" id="33970"/>
    <lineage>
        <taxon>Bacteria</taxon>
        <taxon>Bacillati</taxon>
        <taxon>Bacillota</taxon>
        <taxon>Bacilli</taxon>
        <taxon>Lactobacillales</taxon>
        <taxon>Enterococcaceae</taxon>
        <taxon>Melissococcus</taxon>
    </lineage>
</organism>
<dbReference type="GeneID" id="57043813"/>
<accession>A0A2Z5Y3E4</accession>
<evidence type="ECO:0000313" key="2">
    <source>
        <dbReference type="Proteomes" id="UP000269226"/>
    </source>
</evidence>
<name>A0A2Z5Y3E4_9ENTE</name>
<protein>
    <submittedName>
        <fullName evidence="1">Uncharacterized protein</fullName>
    </submittedName>
</protein>
<sequence>MDKNTSIEEKIAALKNGDIQEIIVTPDTFLAFREVWKNLPDKKNIVGEASLNGTIIYRYNKNTN</sequence>
<dbReference type="OMA" id="NPYEQLI"/>
<evidence type="ECO:0000313" key="1">
    <source>
        <dbReference type="EMBL" id="BBC61375.1"/>
    </source>
</evidence>
<dbReference type="RefSeq" id="WP_013773557.1">
    <property type="nucleotide sequence ID" value="NZ_AP018492.1"/>
</dbReference>
<proteinExistence type="predicted"/>
<dbReference type="AlphaFoldDB" id="A0A2Z5Y3E4"/>
<reference evidence="1 2" key="1">
    <citation type="submission" date="2018-01" db="EMBL/GenBank/DDBJ databases">
        <title>Whole genome sequence of Melissococcus plutonius DAT561.</title>
        <authorList>
            <person name="Okumura K."/>
            <person name="Takamatsu D."/>
            <person name="Okura M."/>
        </authorList>
    </citation>
    <scope>NUCLEOTIDE SEQUENCE [LARGE SCALE GENOMIC DNA]</scope>
    <source>
        <strain evidence="1 2">DAT561</strain>
    </source>
</reference>
<gene>
    <name evidence="1" type="ORF">DAT561_1270</name>
</gene>
<dbReference type="Proteomes" id="UP000269226">
    <property type="component" value="Chromosome"/>
</dbReference>
<dbReference type="EMBL" id="AP018492">
    <property type="protein sequence ID" value="BBC61375.1"/>
    <property type="molecule type" value="Genomic_DNA"/>
</dbReference>